<dbReference type="EMBL" id="JBBHJY010000009">
    <property type="protein sequence ID" value="MEJ6011408.1"/>
    <property type="molecule type" value="Genomic_DNA"/>
</dbReference>
<protein>
    <recommendedName>
        <fullName evidence="5">DUF4440 domain-containing protein</fullName>
    </recommendedName>
</protein>
<dbReference type="SUPFAM" id="SSF54427">
    <property type="entry name" value="NTF2-like"/>
    <property type="match status" value="1"/>
</dbReference>
<evidence type="ECO:0008006" key="5">
    <source>
        <dbReference type="Google" id="ProtNLM"/>
    </source>
</evidence>
<keyword evidence="2" id="KW-0732">Signal</keyword>
<evidence type="ECO:0000256" key="2">
    <source>
        <dbReference type="SAM" id="SignalP"/>
    </source>
</evidence>
<dbReference type="Gene3D" id="3.10.450.50">
    <property type="match status" value="1"/>
</dbReference>
<evidence type="ECO:0000313" key="4">
    <source>
        <dbReference type="Proteomes" id="UP001379235"/>
    </source>
</evidence>
<gene>
    <name evidence="3" type="ORF">WG900_15930</name>
</gene>
<feature type="chain" id="PRO_5045530917" description="DUF4440 domain-containing protein" evidence="2">
    <location>
        <begin position="20"/>
        <end position="237"/>
    </location>
</feature>
<proteinExistence type="predicted"/>
<feature type="compositionally biased region" description="Basic and acidic residues" evidence="1">
    <location>
        <begin position="174"/>
        <end position="190"/>
    </location>
</feature>
<keyword evidence="4" id="KW-1185">Reference proteome</keyword>
<dbReference type="Proteomes" id="UP001379235">
    <property type="component" value="Unassembled WGS sequence"/>
</dbReference>
<name>A0ABU8SDS6_9SPHN</name>
<reference evidence="3 4" key="1">
    <citation type="submission" date="2024-03" db="EMBL/GenBank/DDBJ databases">
        <authorList>
            <person name="Jo J.-H."/>
        </authorList>
    </citation>
    <scope>NUCLEOTIDE SEQUENCE [LARGE SCALE GENOMIC DNA]</scope>
    <source>
        <strain evidence="3 4">AS3R-12</strain>
    </source>
</reference>
<evidence type="ECO:0000313" key="3">
    <source>
        <dbReference type="EMBL" id="MEJ6011408.1"/>
    </source>
</evidence>
<comment type="caution">
    <text evidence="3">The sequence shown here is derived from an EMBL/GenBank/DDBJ whole genome shotgun (WGS) entry which is preliminary data.</text>
</comment>
<dbReference type="InterPro" id="IPR032710">
    <property type="entry name" value="NTF2-like_dom_sf"/>
</dbReference>
<feature type="signal peptide" evidence="2">
    <location>
        <begin position="1"/>
        <end position="19"/>
    </location>
</feature>
<organism evidence="3 4">
    <name type="scientific">Novosphingobium aquae</name>
    <dbReference type="NCBI Taxonomy" id="3133435"/>
    <lineage>
        <taxon>Bacteria</taxon>
        <taxon>Pseudomonadati</taxon>
        <taxon>Pseudomonadota</taxon>
        <taxon>Alphaproteobacteria</taxon>
        <taxon>Sphingomonadales</taxon>
        <taxon>Sphingomonadaceae</taxon>
        <taxon>Novosphingobium</taxon>
    </lineage>
</organism>
<feature type="region of interest" description="Disordered" evidence="1">
    <location>
        <begin position="159"/>
        <end position="195"/>
    </location>
</feature>
<dbReference type="RefSeq" id="WP_339968637.1">
    <property type="nucleotide sequence ID" value="NZ_JBBHJY010000009.1"/>
</dbReference>
<evidence type="ECO:0000256" key="1">
    <source>
        <dbReference type="SAM" id="MobiDB-lite"/>
    </source>
</evidence>
<accession>A0ABU8SDS6</accession>
<sequence length="237" mass="25838">MKKALLGLVLLALAASAGAQDKRDARAMRNSYANPSAVIAAEVGFAQLAQEKGQWTAFAANATADAVMFVPQMVYAQQWLKGRANPPESVKWQPHIVWSSCDGSLMVSHGAWQGAKDTTGYFTTIWQRQKNGKYKWVLDHGDELKEPLLAPEMLSGQIADCPDRGKRPSGPPPRFEDVKAKDLKPLDPAKRSGKSLDGTLWWDVTVEPDGARNLSVSWKKDGAESPVVIESVEAPAK</sequence>